<keyword evidence="3" id="KW-0805">Transcription regulation</keyword>
<feature type="domain" description="OmpR/PhoB-type" evidence="7">
    <location>
        <begin position="3"/>
        <end position="70"/>
    </location>
</feature>
<evidence type="ECO:0000313" key="9">
    <source>
        <dbReference type="EMBL" id="MBR7676129.1"/>
    </source>
</evidence>
<name>A0A8T4IVE3_9ACTN</name>
<dbReference type="SMART" id="SM01043">
    <property type="entry name" value="BTAD"/>
    <property type="match status" value="1"/>
</dbReference>
<evidence type="ECO:0000256" key="3">
    <source>
        <dbReference type="ARBA" id="ARBA00023015"/>
    </source>
</evidence>
<evidence type="ECO:0000259" key="7">
    <source>
        <dbReference type="SMART" id="SM00862"/>
    </source>
</evidence>
<keyword evidence="5" id="KW-0804">Transcription</keyword>
<keyword evidence="10" id="KW-1185">Reference proteome</keyword>
<feature type="compositionally biased region" description="Pro residues" evidence="6">
    <location>
        <begin position="236"/>
        <end position="266"/>
    </location>
</feature>
<sequence>MGGARLRALLAALALAGGRTVRVSALVAEVWSDGEDAPADEIGALQALVGRLRRALGRDHVASGDGGYRLVAARDDIDLFRFEDLADEGARALKDGDPEKCAALLDDALALWSGPPLADLPDGGGAAGVRAEALHLAARRTRLEAALALGHTDSALPTLRQLAAGHPLDEPLQALLLRALRDAGRPAEALAAYEEVRTTLADRLGADPGPELRALHEELLSGGERWDPPKTTGTPSPTPGTGPAPAPAPGPVPGAAPAPAPGPAAPSTPAASPGSSPGTGPVTAAPAPGTEAGAESAPTPTSGSGCGTGAAPVPASEAEPASGTGPAQGPAPEAGPVTGTGPTTEPGTGPVAEPGPGTGAESAPAPAPGAGSGAGAAPASEAGPVTGTGPAAAPGPVAPPGSAPGAGPRTGPAPAPGAGPVAGPGPVPGTAPAAESAPGPGVYAGPGTHGVGHPGPARPGNLRARLTSFVGRDAEIRALRDDLAGARLVTLTGPGGAGKTRLSLEAAEAVASTTGSTGSTGPAAPEGGPWPDGVWVAELAPVRDPAYLAEAVLTALGGRETVLRGSTAEELRAAADPHALDPLAQLAERCAARRMLLVLDNCEHVIDAAATLVERLLTDCPWVTVLATSREPLGVPGESVRTVEPLPDPFALQLLDDRGASARPGFRTADDPEACAEICRRLDGLPLAIELAAARLRSLTPRQLADRLDDRFRLLTSGSR</sequence>
<reference evidence="9" key="1">
    <citation type="submission" date="2021-04" db="EMBL/GenBank/DDBJ databases">
        <title>Sequencing of actinobacteria type strains.</title>
        <authorList>
            <person name="Nguyen G.-S."/>
            <person name="Wentzel A."/>
        </authorList>
    </citation>
    <scope>NUCLEOTIDE SEQUENCE</scope>
    <source>
        <strain evidence="9">DSM 42095</strain>
    </source>
</reference>
<feature type="compositionally biased region" description="Low complexity" evidence="6">
    <location>
        <begin position="267"/>
        <end position="364"/>
    </location>
</feature>
<evidence type="ECO:0000313" key="10">
    <source>
        <dbReference type="Proteomes" id="UP000675554"/>
    </source>
</evidence>
<dbReference type="GO" id="GO:0003677">
    <property type="term" value="F:DNA binding"/>
    <property type="evidence" value="ECO:0007669"/>
    <property type="project" value="UniProtKB-KW"/>
</dbReference>
<protein>
    <submittedName>
        <fullName evidence="9">AAA family ATPase</fullName>
    </submittedName>
</protein>
<evidence type="ECO:0000259" key="8">
    <source>
        <dbReference type="SMART" id="SM01043"/>
    </source>
</evidence>
<dbReference type="AlphaFoldDB" id="A0A8T4IVE3"/>
<organism evidence="9 10">
    <name type="scientific">Streptomyces daliensis</name>
    <dbReference type="NCBI Taxonomy" id="299421"/>
    <lineage>
        <taxon>Bacteria</taxon>
        <taxon>Bacillati</taxon>
        <taxon>Actinomycetota</taxon>
        <taxon>Actinomycetes</taxon>
        <taxon>Kitasatosporales</taxon>
        <taxon>Streptomycetaceae</taxon>
        <taxon>Streptomyces</taxon>
    </lineage>
</organism>
<dbReference type="InterPro" id="IPR011990">
    <property type="entry name" value="TPR-like_helical_dom_sf"/>
</dbReference>
<dbReference type="PANTHER" id="PTHR35807:SF1">
    <property type="entry name" value="TRANSCRIPTIONAL REGULATOR REDD"/>
    <property type="match status" value="1"/>
</dbReference>
<accession>A0A8T4IVE3</accession>
<evidence type="ECO:0000256" key="1">
    <source>
        <dbReference type="ARBA" id="ARBA00005820"/>
    </source>
</evidence>
<dbReference type="InterPro" id="IPR001867">
    <property type="entry name" value="OmpR/PhoB-type_DNA-bd"/>
</dbReference>
<dbReference type="InterPro" id="IPR016032">
    <property type="entry name" value="Sig_transdc_resp-reg_C-effctor"/>
</dbReference>
<dbReference type="GO" id="GO:0000160">
    <property type="term" value="P:phosphorelay signal transduction system"/>
    <property type="evidence" value="ECO:0007669"/>
    <property type="project" value="UniProtKB-KW"/>
</dbReference>
<dbReference type="Pfam" id="PF13191">
    <property type="entry name" value="AAA_16"/>
    <property type="match status" value="1"/>
</dbReference>
<feature type="compositionally biased region" description="Low complexity" evidence="6">
    <location>
        <begin position="375"/>
        <end position="395"/>
    </location>
</feature>
<comment type="caution">
    <text evidence="9">The sequence shown here is derived from an EMBL/GenBank/DDBJ whole genome shotgun (WGS) entry which is preliminary data.</text>
</comment>
<keyword evidence="2" id="KW-0902">Two-component regulatory system</keyword>
<evidence type="ECO:0000256" key="6">
    <source>
        <dbReference type="SAM" id="MobiDB-lite"/>
    </source>
</evidence>
<evidence type="ECO:0000256" key="2">
    <source>
        <dbReference type="ARBA" id="ARBA00023012"/>
    </source>
</evidence>
<feature type="domain" description="Bacterial transcriptional activator" evidence="8">
    <location>
        <begin position="77"/>
        <end position="220"/>
    </location>
</feature>
<gene>
    <name evidence="9" type="ORF">KDA82_24590</name>
</gene>
<dbReference type="InterPro" id="IPR005158">
    <property type="entry name" value="BTAD"/>
</dbReference>
<dbReference type="PANTHER" id="PTHR35807">
    <property type="entry name" value="TRANSCRIPTIONAL REGULATOR REDD-RELATED"/>
    <property type="match status" value="1"/>
</dbReference>
<evidence type="ECO:0000256" key="5">
    <source>
        <dbReference type="ARBA" id="ARBA00023163"/>
    </source>
</evidence>
<dbReference type="SUPFAM" id="SSF52540">
    <property type="entry name" value="P-loop containing nucleoside triphosphate hydrolases"/>
    <property type="match status" value="1"/>
</dbReference>
<evidence type="ECO:0000256" key="4">
    <source>
        <dbReference type="ARBA" id="ARBA00023125"/>
    </source>
</evidence>
<dbReference type="InterPro" id="IPR041664">
    <property type="entry name" value="AAA_16"/>
</dbReference>
<dbReference type="InterPro" id="IPR027417">
    <property type="entry name" value="P-loop_NTPase"/>
</dbReference>
<dbReference type="InterPro" id="IPR051677">
    <property type="entry name" value="AfsR-DnrI-RedD_regulator"/>
</dbReference>
<proteinExistence type="inferred from homology"/>
<feature type="compositionally biased region" description="Pro residues" evidence="6">
    <location>
        <begin position="411"/>
        <end position="429"/>
    </location>
</feature>
<keyword evidence="4" id="KW-0238">DNA-binding</keyword>
<feature type="non-terminal residue" evidence="9">
    <location>
        <position position="720"/>
    </location>
</feature>
<feature type="region of interest" description="Disordered" evidence="6">
    <location>
        <begin position="509"/>
        <end position="529"/>
    </location>
</feature>
<dbReference type="CDD" id="cd15831">
    <property type="entry name" value="BTAD"/>
    <property type="match status" value="1"/>
</dbReference>
<dbReference type="EMBL" id="JAGSMN010000600">
    <property type="protein sequence ID" value="MBR7676129.1"/>
    <property type="molecule type" value="Genomic_DNA"/>
</dbReference>
<dbReference type="SUPFAM" id="SSF48452">
    <property type="entry name" value="TPR-like"/>
    <property type="match status" value="1"/>
</dbReference>
<dbReference type="SUPFAM" id="SSF46894">
    <property type="entry name" value="C-terminal effector domain of the bipartite response regulators"/>
    <property type="match status" value="1"/>
</dbReference>
<feature type="compositionally biased region" description="Low complexity" evidence="6">
    <location>
        <begin position="509"/>
        <end position="525"/>
    </location>
</feature>
<feature type="region of interest" description="Disordered" evidence="6">
    <location>
        <begin position="221"/>
        <end position="462"/>
    </location>
</feature>
<feature type="compositionally biased region" description="Gly residues" evidence="6">
    <location>
        <begin position="442"/>
        <end position="453"/>
    </location>
</feature>
<comment type="similarity">
    <text evidence="1">Belongs to the AfsR/DnrI/RedD regulatory family.</text>
</comment>
<dbReference type="Gene3D" id="1.10.10.10">
    <property type="entry name" value="Winged helix-like DNA-binding domain superfamily/Winged helix DNA-binding domain"/>
    <property type="match status" value="1"/>
</dbReference>
<dbReference type="Gene3D" id="1.25.40.10">
    <property type="entry name" value="Tetratricopeptide repeat domain"/>
    <property type="match status" value="1"/>
</dbReference>
<dbReference type="Gene3D" id="3.40.50.300">
    <property type="entry name" value="P-loop containing nucleotide triphosphate hydrolases"/>
    <property type="match status" value="1"/>
</dbReference>
<dbReference type="SMART" id="SM00862">
    <property type="entry name" value="Trans_reg_C"/>
    <property type="match status" value="1"/>
</dbReference>
<dbReference type="InterPro" id="IPR036388">
    <property type="entry name" value="WH-like_DNA-bd_sf"/>
</dbReference>
<dbReference type="Proteomes" id="UP000675554">
    <property type="component" value="Unassembled WGS sequence"/>
</dbReference>
<dbReference type="Pfam" id="PF03704">
    <property type="entry name" value="BTAD"/>
    <property type="match status" value="1"/>
</dbReference>
<dbReference type="GO" id="GO:0006355">
    <property type="term" value="P:regulation of DNA-templated transcription"/>
    <property type="evidence" value="ECO:0007669"/>
    <property type="project" value="InterPro"/>
</dbReference>